<gene>
    <name evidence="3" type="ORF">KDK95_28025</name>
</gene>
<name>A0A941EJE3_9ACTN</name>
<feature type="domain" description="Glycosyltransferase 2-like" evidence="2">
    <location>
        <begin position="13"/>
        <end position="135"/>
    </location>
</feature>
<organism evidence="3 4">
    <name type="scientific">Actinospica acidithermotolerans</name>
    <dbReference type="NCBI Taxonomy" id="2828514"/>
    <lineage>
        <taxon>Bacteria</taxon>
        <taxon>Bacillati</taxon>
        <taxon>Actinomycetota</taxon>
        <taxon>Actinomycetes</taxon>
        <taxon>Catenulisporales</taxon>
        <taxon>Actinospicaceae</taxon>
        <taxon>Actinospica</taxon>
    </lineage>
</organism>
<accession>A0A941EJE3</accession>
<dbReference type="PANTHER" id="PTHR48090">
    <property type="entry name" value="UNDECAPRENYL-PHOSPHATE 4-DEOXY-4-FORMAMIDO-L-ARABINOSE TRANSFERASE-RELATED"/>
    <property type="match status" value="1"/>
</dbReference>
<sequence>VPSVLALGTPRVTVVIPALNEARNLPVLLSELPAGLHEVILVDGASTDGTVLAARLARPDIRILKQTGTGKGNALACGILAATGDVVVTLDADGSADPAEIAEFVDALVDGADYVKGSRFLPGGGSSDLTALRRAGNAALVFLMNRVYRTGFSDLCYGYNAFWTRCTDDLALDTIADAEPVFGDGFEIETVLAAHAATAHLTVAEVPSFERLRRHGCSNLHTWRDGRRVLRAIVRERLRARHEQPHPTGTLVAVQESGER</sequence>
<protein>
    <submittedName>
        <fullName evidence="3">Glycosyltransferase family 2 protein</fullName>
    </submittedName>
</protein>
<dbReference type="InterPro" id="IPR050256">
    <property type="entry name" value="Glycosyltransferase_2"/>
</dbReference>
<dbReference type="RefSeq" id="WP_212521313.1">
    <property type="nucleotide sequence ID" value="NZ_JAGSOH010000118.1"/>
</dbReference>
<dbReference type="Proteomes" id="UP000676325">
    <property type="component" value="Unassembled WGS sequence"/>
</dbReference>
<dbReference type="CDD" id="cd04179">
    <property type="entry name" value="DPM_DPG-synthase_like"/>
    <property type="match status" value="1"/>
</dbReference>
<feature type="non-terminal residue" evidence="3">
    <location>
        <position position="1"/>
    </location>
</feature>
<dbReference type="SUPFAM" id="SSF53448">
    <property type="entry name" value="Nucleotide-diphospho-sugar transferases"/>
    <property type="match status" value="1"/>
</dbReference>
<comment type="similarity">
    <text evidence="1">Belongs to the glycosyltransferase 2 family.</text>
</comment>
<dbReference type="Gene3D" id="3.90.550.10">
    <property type="entry name" value="Spore Coat Polysaccharide Biosynthesis Protein SpsA, Chain A"/>
    <property type="match status" value="1"/>
</dbReference>
<evidence type="ECO:0000256" key="1">
    <source>
        <dbReference type="ARBA" id="ARBA00006739"/>
    </source>
</evidence>
<proteinExistence type="inferred from homology"/>
<dbReference type="Pfam" id="PF00535">
    <property type="entry name" value="Glycos_transf_2"/>
    <property type="match status" value="1"/>
</dbReference>
<evidence type="ECO:0000259" key="2">
    <source>
        <dbReference type="Pfam" id="PF00535"/>
    </source>
</evidence>
<dbReference type="InterPro" id="IPR029044">
    <property type="entry name" value="Nucleotide-diphossugar_trans"/>
</dbReference>
<evidence type="ECO:0000313" key="3">
    <source>
        <dbReference type="EMBL" id="MBR7830184.1"/>
    </source>
</evidence>
<keyword evidence="4" id="KW-1185">Reference proteome</keyword>
<comment type="caution">
    <text evidence="3">The sequence shown here is derived from an EMBL/GenBank/DDBJ whole genome shotgun (WGS) entry which is preliminary data.</text>
</comment>
<evidence type="ECO:0000313" key="4">
    <source>
        <dbReference type="Proteomes" id="UP000676325"/>
    </source>
</evidence>
<dbReference type="EMBL" id="JAGSOH010000118">
    <property type="protein sequence ID" value="MBR7830184.1"/>
    <property type="molecule type" value="Genomic_DNA"/>
</dbReference>
<dbReference type="PANTHER" id="PTHR48090:SF7">
    <property type="entry name" value="RFBJ PROTEIN"/>
    <property type="match status" value="1"/>
</dbReference>
<reference evidence="3" key="1">
    <citation type="submission" date="2021-04" db="EMBL/GenBank/DDBJ databases">
        <title>Genome based classification of Actinospica acidithermotolerans sp. nov., an actinobacterium isolated from an Indonesian hot spring.</title>
        <authorList>
            <person name="Kusuma A.B."/>
            <person name="Putra K.E."/>
            <person name="Nafisah S."/>
            <person name="Loh J."/>
            <person name="Nouioui I."/>
            <person name="Goodfellow M."/>
        </authorList>
    </citation>
    <scope>NUCLEOTIDE SEQUENCE</scope>
    <source>
        <strain evidence="3">MGRD01-02</strain>
    </source>
</reference>
<dbReference type="InterPro" id="IPR001173">
    <property type="entry name" value="Glyco_trans_2-like"/>
</dbReference>
<dbReference type="AlphaFoldDB" id="A0A941EJE3"/>